<keyword evidence="3" id="KW-0808">Transferase</keyword>
<dbReference type="PROSITE" id="PS50404">
    <property type="entry name" value="GST_NTER"/>
    <property type="match status" value="1"/>
</dbReference>
<dbReference type="EMBL" id="CP031700">
    <property type="protein sequence ID" value="QEY25616.1"/>
    <property type="molecule type" value="Genomic_DNA"/>
</dbReference>
<dbReference type="SFLD" id="SFLDS00019">
    <property type="entry name" value="Glutathione_Transferase_(cytos"/>
    <property type="match status" value="1"/>
</dbReference>
<dbReference type="SUPFAM" id="SSF47616">
    <property type="entry name" value="GST C-terminal domain-like"/>
    <property type="match status" value="1"/>
</dbReference>
<reference evidence="3 4" key="1">
    <citation type="submission" date="2018-08" db="EMBL/GenBank/DDBJ databases">
        <title>Neisseria zalophi ATCC BAA-2455 complete genome.</title>
        <authorList>
            <person name="Veseli I.A."/>
            <person name="Buttler R."/>
            <person name="Mascarenhas dos Santos A.C."/>
            <person name="Pombert J.-F."/>
        </authorList>
    </citation>
    <scope>NUCLEOTIDE SEQUENCE [LARGE SCALE GENOMIC DNA]</scope>
    <source>
        <strain evidence="3 4">ATCC BAA-2455</strain>
    </source>
</reference>
<dbReference type="PROSITE" id="PS50405">
    <property type="entry name" value="GST_CTER"/>
    <property type="match status" value="1"/>
</dbReference>
<dbReference type="Gene3D" id="3.40.30.10">
    <property type="entry name" value="Glutaredoxin"/>
    <property type="match status" value="1"/>
</dbReference>
<dbReference type="KEGG" id="nzl:D0T92_03060"/>
<organism evidence="3 4">
    <name type="scientific">Neisseria zalophi</name>
    <dbReference type="NCBI Taxonomy" id="640030"/>
    <lineage>
        <taxon>Bacteria</taxon>
        <taxon>Pseudomonadati</taxon>
        <taxon>Pseudomonadota</taxon>
        <taxon>Betaproteobacteria</taxon>
        <taxon>Neisseriales</taxon>
        <taxon>Neisseriaceae</taxon>
        <taxon>Neisseria</taxon>
    </lineage>
</organism>
<dbReference type="InterPro" id="IPR010987">
    <property type="entry name" value="Glutathione-S-Trfase_C-like"/>
</dbReference>
<dbReference type="Gene3D" id="1.20.1050.10">
    <property type="match status" value="1"/>
</dbReference>
<dbReference type="SFLD" id="SFLDG00358">
    <property type="entry name" value="Main_(cytGST)"/>
    <property type="match status" value="1"/>
</dbReference>
<evidence type="ECO:0000313" key="3">
    <source>
        <dbReference type="EMBL" id="QEY25616.1"/>
    </source>
</evidence>
<dbReference type="PANTHER" id="PTHR44051">
    <property type="entry name" value="GLUTATHIONE S-TRANSFERASE-RELATED"/>
    <property type="match status" value="1"/>
</dbReference>
<dbReference type="PANTHER" id="PTHR44051:SF21">
    <property type="entry name" value="GLUTATHIONE S-TRANSFERASE FAMILY PROTEIN"/>
    <property type="match status" value="1"/>
</dbReference>
<feature type="domain" description="GST C-terminal" evidence="2">
    <location>
        <begin position="86"/>
        <end position="207"/>
    </location>
</feature>
<name>A0A5J6PTC3_9NEIS</name>
<proteinExistence type="predicted"/>
<dbReference type="AlphaFoldDB" id="A0A5J6PTC3"/>
<dbReference type="RefSeq" id="WP_151050099.1">
    <property type="nucleotide sequence ID" value="NZ_CP031700.1"/>
</dbReference>
<dbReference type="InterPro" id="IPR004045">
    <property type="entry name" value="Glutathione_S-Trfase_N"/>
</dbReference>
<evidence type="ECO:0000259" key="2">
    <source>
        <dbReference type="PROSITE" id="PS50405"/>
    </source>
</evidence>
<gene>
    <name evidence="3" type="ORF">D0T92_03060</name>
</gene>
<dbReference type="InterPro" id="IPR036282">
    <property type="entry name" value="Glutathione-S-Trfase_C_sf"/>
</dbReference>
<dbReference type="CDD" id="cd03046">
    <property type="entry name" value="GST_N_GTT1_like"/>
    <property type="match status" value="1"/>
</dbReference>
<evidence type="ECO:0000313" key="4">
    <source>
        <dbReference type="Proteomes" id="UP000325713"/>
    </source>
</evidence>
<dbReference type="OrthoDB" id="81087at2"/>
<sequence>MKNFTLYTMPQSRGTNVLWMLEECGARYDTVALSEQSIKSPEYLAINPLGKVPALRHGDHIITETAAIITYLAEQFPEKQLIPDATSEERGQYYRWLLFSIQFEYAARDKQRNIQNNEAQRSAVGYGDFDTAFDMICQHIGNHEYMVGNHFSALDIYYGGLLTWFTQYAQVFPANSILTAYFDRLYTRPAFQQAQAIDQKLAAQATQ</sequence>
<dbReference type="Pfam" id="PF02798">
    <property type="entry name" value="GST_N"/>
    <property type="match status" value="1"/>
</dbReference>
<keyword evidence="4" id="KW-1185">Reference proteome</keyword>
<protein>
    <submittedName>
        <fullName evidence="3">Glutathione S-transferase family protein</fullName>
    </submittedName>
</protein>
<feature type="domain" description="GST N-terminal" evidence="1">
    <location>
        <begin position="1"/>
        <end position="80"/>
    </location>
</feature>
<accession>A0A5J6PTC3</accession>
<dbReference type="GO" id="GO:0016740">
    <property type="term" value="F:transferase activity"/>
    <property type="evidence" value="ECO:0007669"/>
    <property type="project" value="UniProtKB-KW"/>
</dbReference>
<evidence type="ECO:0000259" key="1">
    <source>
        <dbReference type="PROSITE" id="PS50404"/>
    </source>
</evidence>
<dbReference type="SFLD" id="SFLDG01150">
    <property type="entry name" value="Main.1:_Beta-like"/>
    <property type="match status" value="1"/>
</dbReference>
<dbReference type="SUPFAM" id="SSF52833">
    <property type="entry name" value="Thioredoxin-like"/>
    <property type="match status" value="1"/>
</dbReference>
<dbReference type="InterPro" id="IPR036249">
    <property type="entry name" value="Thioredoxin-like_sf"/>
</dbReference>
<dbReference type="InterPro" id="IPR040079">
    <property type="entry name" value="Glutathione_S-Trfase"/>
</dbReference>
<dbReference type="Proteomes" id="UP000325713">
    <property type="component" value="Chromosome"/>
</dbReference>